<reference evidence="1" key="1">
    <citation type="submission" date="2021-01" db="EMBL/GenBank/DDBJ databases">
        <authorList>
            <person name="Corre E."/>
            <person name="Pelletier E."/>
            <person name="Niang G."/>
            <person name="Scheremetjew M."/>
            <person name="Finn R."/>
            <person name="Kale V."/>
            <person name="Holt S."/>
            <person name="Cochrane G."/>
            <person name="Meng A."/>
            <person name="Brown T."/>
            <person name="Cohen L."/>
        </authorList>
    </citation>
    <scope>NUCLEOTIDE SEQUENCE</scope>
    <source>
        <strain evidence="1">CCAP 1951/1</strain>
    </source>
</reference>
<gene>
    <name evidence="1" type="ORF">NDES1114_LOCUS24890</name>
</gene>
<accession>A0A7S1QEI2</accession>
<evidence type="ECO:0000313" key="1">
    <source>
        <dbReference type="EMBL" id="CAD9135648.1"/>
    </source>
</evidence>
<name>A0A7S1QEI2_NEODS</name>
<proteinExistence type="predicted"/>
<protein>
    <submittedName>
        <fullName evidence="1">Uncharacterized protein</fullName>
    </submittedName>
</protein>
<sequence length="309" mass="31988">MALRDAVRVPLPPDGDCVAVEPRVVVTGGVAVPGSRVWDGRVAVDEPERDPVCDTEAVRLRLCVALAVPREIDMLDVCPLAVIRDVDAVGDALGVAFDPDAVGVAVPRVGDGVGRVHDAEPSERLLDGDRDMEEVGAVTVAVAVGTLAVGPEVLADGVHADPDEVLDTEGVAVGDDETEVDARESDSDAEAVFVCDGDAERDAAESVSDVDAVPVTVVDGDKDRVGPDADAVGDVDPEAEVDGVPLAEAVPRVSDAVPEPEDEPVFRDVLTLADSDRVADGVGWLNECDALAVKSDRDTLPVCVEDAVA</sequence>
<dbReference type="EMBL" id="HBGF01037195">
    <property type="protein sequence ID" value="CAD9135648.1"/>
    <property type="molecule type" value="Transcribed_RNA"/>
</dbReference>
<organism evidence="1">
    <name type="scientific">Neobodo designis</name>
    <name type="common">Flagellated protozoan</name>
    <name type="synonym">Bodo designis</name>
    <dbReference type="NCBI Taxonomy" id="312471"/>
    <lineage>
        <taxon>Eukaryota</taxon>
        <taxon>Discoba</taxon>
        <taxon>Euglenozoa</taxon>
        <taxon>Kinetoplastea</taxon>
        <taxon>Metakinetoplastina</taxon>
        <taxon>Neobodonida</taxon>
        <taxon>Neobodo</taxon>
    </lineage>
</organism>
<dbReference type="AlphaFoldDB" id="A0A7S1QEI2"/>